<dbReference type="OrthoDB" id="5853561at2"/>
<reference evidence="2 3" key="1">
    <citation type="submission" date="2016-10" db="EMBL/GenBank/DDBJ databases">
        <title>Draft Genome sequence of Alkanindiges sp. strain H1.</title>
        <authorList>
            <person name="Subhash Y."/>
            <person name="Lee S."/>
        </authorList>
    </citation>
    <scope>NUCLEOTIDE SEQUENCE [LARGE SCALE GENOMIC DNA]</scope>
    <source>
        <strain evidence="2 3">H1</strain>
    </source>
</reference>
<dbReference type="GO" id="GO:0046464">
    <property type="term" value="P:acylglycerol catabolic process"/>
    <property type="evidence" value="ECO:0007669"/>
    <property type="project" value="TreeGrafter"/>
</dbReference>
<protein>
    <recommendedName>
        <fullName evidence="1">AB hydrolase-1 domain-containing protein</fullName>
    </recommendedName>
</protein>
<dbReference type="STRING" id="1907941.BKE30_03740"/>
<proteinExistence type="predicted"/>
<dbReference type="PRINTS" id="PR00111">
    <property type="entry name" value="ABHYDROLASE"/>
</dbReference>
<dbReference type="SUPFAM" id="SSF53474">
    <property type="entry name" value="alpha/beta-Hydrolases"/>
    <property type="match status" value="1"/>
</dbReference>
<gene>
    <name evidence="2" type="ORF">BKE30_03740</name>
</gene>
<name>A0A1S8CW50_9GAMM</name>
<dbReference type="InterPro" id="IPR050266">
    <property type="entry name" value="AB_hydrolase_sf"/>
</dbReference>
<evidence type="ECO:0000313" key="2">
    <source>
        <dbReference type="EMBL" id="ONG41557.1"/>
    </source>
</evidence>
<organism evidence="2 3">
    <name type="scientific">Alkanindiges hydrocarboniclasticus</name>
    <dbReference type="NCBI Taxonomy" id="1907941"/>
    <lineage>
        <taxon>Bacteria</taxon>
        <taxon>Pseudomonadati</taxon>
        <taxon>Pseudomonadota</taxon>
        <taxon>Gammaproteobacteria</taxon>
        <taxon>Moraxellales</taxon>
        <taxon>Moraxellaceae</taxon>
        <taxon>Alkanindiges</taxon>
    </lineage>
</organism>
<keyword evidence="3" id="KW-1185">Reference proteome</keyword>
<dbReference type="InterPro" id="IPR029058">
    <property type="entry name" value="AB_hydrolase_fold"/>
</dbReference>
<dbReference type="Pfam" id="PF00561">
    <property type="entry name" value="Abhydrolase_1"/>
    <property type="match status" value="1"/>
</dbReference>
<sequence length="301" mass="34703">MKLLSQRLGKLIWVIYFFFGAKASGLKKQSIDINNHQYNYLISKKFNPALDTLVLLHGFTGFKEYWFGFMMPLKHKFNIISIDLPGHGSSSFNIKKSFLDQSIELIDAIKTRHQLSQFHFVAASIGAWIACHYMAKFPEQLKSLVFIGPAGIAVTQTSEFYQAVDQQKNPFWINTQQDYNQLLGFAVFKLPPDFWPLSPFLLADYLNHQPVYQIIWNQIVDAHQRIQALNLLELSAFKGKKIVVWGKEERTFHSQTLEVLKQHVKDIQVFICPQSGHSVQVDQPKWLASLVLQQLSQHPNN</sequence>
<dbReference type="PANTHER" id="PTHR43798">
    <property type="entry name" value="MONOACYLGLYCEROL LIPASE"/>
    <property type="match status" value="1"/>
</dbReference>
<dbReference type="GO" id="GO:0016020">
    <property type="term" value="C:membrane"/>
    <property type="evidence" value="ECO:0007669"/>
    <property type="project" value="TreeGrafter"/>
</dbReference>
<dbReference type="RefSeq" id="WP_076877313.1">
    <property type="nucleotide sequence ID" value="NZ_MLCN01000008.1"/>
</dbReference>
<evidence type="ECO:0000259" key="1">
    <source>
        <dbReference type="Pfam" id="PF00561"/>
    </source>
</evidence>
<comment type="caution">
    <text evidence="2">The sequence shown here is derived from an EMBL/GenBank/DDBJ whole genome shotgun (WGS) entry which is preliminary data.</text>
</comment>
<dbReference type="EMBL" id="MLCN01000008">
    <property type="protein sequence ID" value="ONG41557.1"/>
    <property type="molecule type" value="Genomic_DNA"/>
</dbReference>
<accession>A0A1S8CW50</accession>
<dbReference type="AlphaFoldDB" id="A0A1S8CW50"/>
<dbReference type="Gene3D" id="3.40.50.1820">
    <property type="entry name" value="alpha/beta hydrolase"/>
    <property type="match status" value="1"/>
</dbReference>
<dbReference type="Proteomes" id="UP000192132">
    <property type="component" value="Unassembled WGS sequence"/>
</dbReference>
<dbReference type="PANTHER" id="PTHR43798:SF5">
    <property type="entry name" value="MONOACYLGLYCEROL LIPASE ABHD6"/>
    <property type="match status" value="1"/>
</dbReference>
<dbReference type="InterPro" id="IPR000073">
    <property type="entry name" value="AB_hydrolase_1"/>
</dbReference>
<evidence type="ECO:0000313" key="3">
    <source>
        <dbReference type="Proteomes" id="UP000192132"/>
    </source>
</evidence>
<dbReference type="GO" id="GO:0047372">
    <property type="term" value="F:monoacylglycerol lipase activity"/>
    <property type="evidence" value="ECO:0007669"/>
    <property type="project" value="TreeGrafter"/>
</dbReference>
<feature type="domain" description="AB hydrolase-1" evidence="1">
    <location>
        <begin position="52"/>
        <end position="283"/>
    </location>
</feature>